<keyword evidence="1" id="KW-0472">Membrane</keyword>
<dbReference type="EMBL" id="CP003587">
    <property type="protein sequence ID" value="AGY60514.1"/>
    <property type="molecule type" value="Genomic_DNA"/>
</dbReference>
<dbReference type="STRING" id="1183438.GKIL_4268"/>
<keyword evidence="1" id="KW-0812">Transmembrane</keyword>
<keyword evidence="3" id="KW-1185">Reference proteome</keyword>
<name>U5QS98_GLOK1</name>
<feature type="transmembrane region" description="Helical" evidence="1">
    <location>
        <begin position="12"/>
        <end position="30"/>
    </location>
</feature>
<evidence type="ECO:0000313" key="3">
    <source>
        <dbReference type="Proteomes" id="UP000017396"/>
    </source>
</evidence>
<dbReference type="RefSeq" id="WP_023175874.1">
    <property type="nucleotide sequence ID" value="NC_022600.1"/>
</dbReference>
<reference evidence="2 3" key="1">
    <citation type="journal article" date="2013" name="PLoS ONE">
        <title>Cultivation and Complete Genome Sequencing of Gloeobacter kilaueensis sp. nov., from a Lava Cave in Kilauea Caldera, Hawai'i.</title>
        <authorList>
            <person name="Saw J.H."/>
            <person name="Schatz M."/>
            <person name="Brown M.V."/>
            <person name="Kunkel D.D."/>
            <person name="Foster J.S."/>
            <person name="Shick H."/>
            <person name="Christensen S."/>
            <person name="Hou S."/>
            <person name="Wan X."/>
            <person name="Donachie S.P."/>
        </authorList>
    </citation>
    <scope>NUCLEOTIDE SEQUENCE [LARGE SCALE GENOMIC DNA]</scope>
    <source>
        <strain evidence="3">JS</strain>
    </source>
</reference>
<dbReference type="AlphaFoldDB" id="U5QS98"/>
<gene>
    <name evidence="2" type="ORF">GKIL_4268</name>
</gene>
<dbReference type="Proteomes" id="UP000017396">
    <property type="component" value="Chromosome"/>
</dbReference>
<accession>U5QS98</accession>
<evidence type="ECO:0000313" key="2">
    <source>
        <dbReference type="EMBL" id="AGY60514.1"/>
    </source>
</evidence>
<proteinExistence type="predicted"/>
<organism evidence="2 3">
    <name type="scientific">Gloeobacter kilaueensis (strain ATCC BAA-2537 / CCAP 1431/1 / ULC 316 / JS1)</name>
    <dbReference type="NCBI Taxonomy" id="1183438"/>
    <lineage>
        <taxon>Bacteria</taxon>
        <taxon>Bacillati</taxon>
        <taxon>Cyanobacteriota</taxon>
        <taxon>Cyanophyceae</taxon>
        <taxon>Gloeobacterales</taxon>
        <taxon>Gloeobacteraceae</taxon>
        <taxon>Gloeobacter</taxon>
    </lineage>
</organism>
<evidence type="ECO:0000256" key="1">
    <source>
        <dbReference type="SAM" id="Phobius"/>
    </source>
</evidence>
<keyword evidence="1" id="KW-1133">Transmembrane helix</keyword>
<dbReference type="OrthoDB" id="9851280at2"/>
<protein>
    <submittedName>
        <fullName evidence="2">Uncharacterized protein</fullName>
    </submittedName>
</protein>
<dbReference type="KEGG" id="glj:GKIL_4268"/>
<dbReference type="HOGENOM" id="CLU_1419678_0_0_3"/>
<sequence length="211" mass="23607">MESLRLPERLRLGLTAGALVVTILAGWQLWRGSANPLVYRSGEQKQRSQWQRLARDLPGALAGGTLVSEDANQANVDFASPAPPLRQIRVVLLYTGSLLNAEHTQSWAKRGYEVVEQPPAIARTRCEHLIKGAEHRALLSYYLSASEQYPDFAAIQQLLLSRRLGARRSEWLLRVELPFDGNCQTTKTIAPLQADLTGHLQNWLKKAAKDF</sequence>